<evidence type="ECO:0000313" key="1">
    <source>
        <dbReference type="EMBL" id="KAK2099193.1"/>
    </source>
</evidence>
<evidence type="ECO:0000313" key="2">
    <source>
        <dbReference type="Proteomes" id="UP001266305"/>
    </source>
</evidence>
<comment type="caution">
    <text evidence="1">The sequence shown here is derived from an EMBL/GenBank/DDBJ whole genome shotgun (WGS) entry which is preliminary data.</text>
</comment>
<feature type="non-terminal residue" evidence="1">
    <location>
        <position position="1"/>
    </location>
</feature>
<name>A0ABQ9UQ55_SAGOE</name>
<accession>A0ABQ9UQ55</accession>
<protein>
    <submittedName>
        <fullName evidence="1">Uncharacterized protein</fullName>
    </submittedName>
</protein>
<reference evidence="1 2" key="1">
    <citation type="submission" date="2023-05" db="EMBL/GenBank/DDBJ databases">
        <title>B98-5 Cell Line De Novo Hybrid Assembly: An Optical Mapping Approach.</title>
        <authorList>
            <person name="Kananen K."/>
            <person name="Auerbach J.A."/>
            <person name="Kautto E."/>
            <person name="Blachly J.S."/>
        </authorList>
    </citation>
    <scope>NUCLEOTIDE SEQUENCE [LARGE SCALE GENOMIC DNA]</scope>
    <source>
        <strain evidence="1">B95-8</strain>
        <tissue evidence="1">Cell line</tissue>
    </source>
</reference>
<gene>
    <name evidence="1" type="ORF">P7K49_024644</name>
</gene>
<organism evidence="1 2">
    <name type="scientific">Saguinus oedipus</name>
    <name type="common">Cotton-top tamarin</name>
    <name type="synonym">Oedipomidas oedipus</name>
    <dbReference type="NCBI Taxonomy" id="9490"/>
    <lineage>
        <taxon>Eukaryota</taxon>
        <taxon>Metazoa</taxon>
        <taxon>Chordata</taxon>
        <taxon>Craniata</taxon>
        <taxon>Vertebrata</taxon>
        <taxon>Euteleostomi</taxon>
        <taxon>Mammalia</taxon>
        <taxon>Eutheria</taxon>
        <taxon>Euarchontoglires</taxon>
        <taxon>Primates</taxon>
        <taxon>Haplorrhini</taxon>
        <taxon>Platyrrhini</taxon>
        <taxon>Cebidae</taxon>
        <taxon>Callitrichinae</taxon>
        <taxon>Saguinus</taxon>
    </lineage>
</organism>
<proteinExistence type="predicted"/>
<keyword evidence="2" id="KW-1185">Reference proteome</keyword>
<dbReference type="EMBL" id="JASSZA010000011">
    <property type="protein sequence ID" value="KAK2099193.1"/>
    <property type="molecule type" value="Genomic_DNA"/>
</dbReference>
<dbReference type="Proteomes" id="UP001266305">
    <property type="component" value="Unassembled WGS sequence"/>
</dbReference>
<sequence length="86" mass="9431">SPRTSCPLRVTRHTLKAPVLQQRQVAKKQPVTQIAADTLQEGVLRWSQPPNVPVRSSSLVAGIEAEAGPEPSCMVPSHGRDLERKR</sequence>